<reference evidence="3" key="1">
    <citation type="submission" date="2013-01" db="EMBL/GenBank/DDBJ databases">
        <title>Draft Genome Sequence of a Mulberry Tree, Morus notabilis C.K. Schneid.</title>
        <authorList>
            <person name="He N."/>
            <person name="Zhao S."/>
        </authorList>
    </citation>
    <scope>NUCLEOTIDE SEQUENCE</scope>
</reference>
<feature type="region of interest" description="Disordered" evidence="1">
    <location>
        <begin position="48"/>
        <end position="70"/>
    </location>
</feature>
<protein>
    <submittedName>
        <fullName evidence="2">Uncharacterized protein</fullName>
    </submittedName>
</protein>
<evidence type="ECO:0000313" key="2">
    <source>
        <dbReference type="EMBL" id="EXC18940.1"/>
    </source>
</evidence>
<evidence type="ECO:0000313" key="3">
    <source>
        <dbReference type="Proteomes" id="UP000030645"/>
    </source>
</evidence>
<dbReference type="AlphaFoldDB" id="W9RZF2"/>
<dbReference type="Proteomes" id="UP000030645">
    <property type="component" value="Unassembled WGS sequence"/>
</dbReference>
<dbReference type="EMBL" id="KE345846">
    <property type="protein sequence ID" value="EXC18940.1"/>
    <property type="molecule type" value="Genomic_DNA"/>
</dbReference>
<organism evidence="2 3">
    <name type="scientific">Morus notabilis</name>
    <dbReference type="NCBI Taxonomy" id="981085"/>
    <lineage>
        <taxon>Eukaryota</taxon>
        <taxon>Viridiplantae</taxon>
        <taxon>Streptophyta</taxon>
        <taxon>Embryophyta</taxon>
        <taxon>Tracheophyta</taxon>
        <taxon>Spermatophyta</taxon>
        <taxon>Magnoliopsida</taxon>
        <taxon>eudicotyledons</taxon>
        <taxon>Gunneridae</taxon>
        <taxon>Pentapetalae</taxon>
        <taxon>rosids</taxon>
        <taxon>fabids</taxon>
        <taxon>Rosales</taxon>
        <taxon>Moraceae</taxon>
        <taxon>Moreae</taxon>
        <taxon>Morus</taxon>
    </lineage>
</organism>
<gene>
    <name evidence="2" type="ORF">L484_002584</name>
</gene>
<keyword evidence="3" id="KW-1185">Reference proteome</keyword>
<name>W9RZF2_9ROSA</name>
<evidence type="ECO:0000256" key="1">
    <source>
        <dbReference type="SAM" id="MobiDB-lite"/>
    </source>
</evidence>
<proteinExistence type="predicted"/>
<sequence length="70" mass="7593">MRNFSRRSAAALSFQRCGAIVSNAWALQRCNGSLSAAHSAQCTNSTGFRRRGTTNWRQSATSSVQIVDSV</sequence>
<accession>W9RZF2</accession>